<sequence>MALCMECGSNSLNMECAVRLFLAAILTAYLSFVTVALAQNADEPFEHIWTVGKVTGTAWIISENQEKIQVEENHRFGPGQTLITSSRTRVQLKRKDERIQVGSGSTLSLPLAETLEAGKTVITQKRGTLHLVVSKRDAPHFSVQTPFMVAAVKGTQFTVSIGASSTEVRVQEGSVEVKNKYADQIEYVGAGQAVAMNIAQLSDVSGASPTNAVVRMVFLDRDDVFPDSVDQPTRERGNMQEWENQDRGGGLMGFLAGVASQGMMYAKYGVDGVINATLAVLQPILEFFGAKIEYDGLRRWVGLIFAAVAVGLVIGFGAAYIAVRRKGA</sequence>
<proteinExistence type="predicted"/>
<reference evidence="3 4" key="1">
    <citation type="submission" date="2018-01" db="EMBL/GenBank/DDBJ databases">
        <title>The draft genome sequence of Cohaesibacter sp. H1304.</title>
        <authorList>
            <person name="Wang N.-N."/>
            <person name="Du Z.-J."/>
        </authorList>
    </citation>
    <scope>NUCLEOTIDE SEQUENCE [LARGE SCALE GENOMIC DNA]</scope>
    <source>
        <strain evidence="3 4">H1304</strain>
    </source>
</reference>
<dbReference type="EMBL" id="PKUQ01000055">
    <property type="protein sequence ID" value="PLW75136.1"/>
    <property type="molecule type" value="Genomic_DNA"/>
</dbReference>
<keyword evidence="1" id="KW-0472">Membrane</keyword>
<protein>
    <recommendedName>
        <fullName evidence="2">FecR protein domain-containing protein</fullName>
    </recommendedName>
</protein>
<accession>A0A2N5XKT9</accession>
<dbReference type="AlphaFoldDB" id="A0A2N5XKT9"/>
<dbReference type="PANTHER" id="PTHR38731">
    <property type="entry name" value="LIPL45-RELATED LIPOPROTEIN-RELATED"/>
    <property type="match status" value="1"/>
</dbReference>
<gene>
    <name evidence="3" type="ORF">C0081_22935</name>
</gene>
<feature type="domain" description="FecR protein" evidence="2">
    <location>
        <begin position="81"/>
        <end position="176"/>
    </location>
</feature>
<dbReference type="InterPro" id="IPR006860">
    <property type="entry name" value="FecR"/>
</dbReference>
<dbReference type="Proteomes" id="UP000234881">
    <property type="component" value="Unassembled WGS sequence"/>
</dbReference>
<keyword evidence="4" id="KW-1185">Reference proteome</keyword>
<dbReference type="Gene3D" id="2.60.120.1440">
    <property type="match status" value="1"/>
</dbReference>
<evidence type="ECO:0000313" key="3">
    <source>
        <dbReference type="EMBL" id="PLW75136.1"/>
    </source>
</evidence>
<organism evidence="3 4">
    <name type="scientific">Cohaesibacter celericrescens</name>
    <dbReference type="NCBI Taxonomy" id="2067669"/>
    <lineage>
        <taxon>Bacteria</taxon>
        <taxon>Pseudomonadati</taxon>
        <taxon>Pseudomonadota</taxon>
        <taxon>Alphaproteobacteria</taxon>
        <taxon>Hyphomicrobiales</taxon>
        <taxon>Cohaesibacteraceae</taxon>
    </lineage>
</organism>
<dbReference type="Pfam" id="PF04773">
    <property type="entry name" value="FecR"/>
    <property type="match status" value="1"/>
</dbReference>
<dbReference type="PANTHER" id="PTHR38731:SF3">
    <property type="entry name" value="BLL6125 PROTEIN"/>
    <property type="match status" value="1"/>
</dbReference>
<evidence type="ECO:0000256" key="1">
    <source>
        <dbReference type="SAM" id="Phobius"/>
    </source>
</evidence>
<evidence type="ECO:0000313" key="4">
    <source>
        <dbReference type="Proteomes" id="UP000234881"/>
    </source>
</evidence>
<name>A0A2N5XKT9_9HYPH</name>
<evidence type="ECO:0000259" key="2">
    <source>
        <dbReference type="Pfam" id="PF04773"/>
    </source>
</evidence>
<feature type="transmembrane region" description="Helical" evidence="1">
    <location>
        <begin position="300"/>
        <end position="323"/>
    </location>
</feature>
<comment type="caution">
    <text evidence="3">The sequence shown here is derived from an EMBL/GenBank/DDBJ whole genome shotgun (WGS) entry which is preliminary data.</text>
</comment>
<keyword evidence="1" id="KW-0812">Transmembrane</keyword>
<keyword evidence="1" id="KW-1133">Transmembrane helix</keyword>